<dbReference type="Proteomes" id="UP001432209">
    <property type="component" value="Chromosome"/>
</dbReference>
<evidence type="ECO:0000313" key="2">
    <source>
        <dbReference type="EMBL" id="WUX56915.1"/>
    </source>
</evidence>
<evidence type="ECO:0000256" key="1">
    <source>
        <dbReference type="SAM" id="MobiDB-lite"/>
    </source>
</evidence>
<name>A0ABZ2AHY8_STRNV</name>
<dbReference type="RefSeq" id="WP_329081842.1">
    <property type="nucleotide sequence ID" value="NZ_CP109495.1"/>
</dbReference>
<dbReference type="EMBL" id="CP109495">
    <property type="protein sequence ID" value="WUX56915.1"/>
    <property type="molecule type" value="Genomic_DNA"/>
</dbReference>
<protein>
    <submittedName>
        <fullName evidence="2">Uncharacterized protein</fullName>
    </submittedName>
</protein>
<accession>A0ABZ2AHY8</accession>
<proteinExistence type="predicted"/>
<evidence type="ECO:0000313" key="3">
    <source>
        <dbReference type="Proteomes" id="UP001432209"/>
    </source>
</evidence>
<organism evidence="2 3">
    <name type="scientific">Streptomyces niveus</name>
    <name type="common">Streptomyces spheroides</name>
    <dbReference type="NCBI Taxonomy" id="193462"/>
    <lineage>
        <taxon>Bacteria</taxon>
        <taxon>Bacillati</taxon>
        <taxon>Actinomycetota</taxon>
        <taxon>Actinomycetes</taxon>
        <taxon>Kitasatosporales</taxon>
        <taxon>Streptomycetaceae</taxon>
        <taxon>Streptomyces</taxon>
    </lineage>
</organism>
<reference evidence="2" key="1">
    <citation type="submission" date="2022-10" db="EMBL/GenBank/DDBJ databases">
        <title>The complete genomes of actinobacterial strains from the NBC collection.</title>
        <authorList>
            <person name="Joergensen T.S."/>
            <person name="Alvarez Arevalo M."/>
            <person name="Sterndorff E.B."/>
            <person name="Faurdal D."/>
            <person name="Vuksanovic O."/>
            <person name="Mourched A.-S."/>
            <person name="Charusanti P."/>
            <person name="Shaw S."/>
            <person name="Blin K."/>
            <person name="Weber T."/>
        </authorList>
    </citation>
    <scope>NUCLEOTIDE SEQUENCE</scope>
    <source>
        <strain evidence="2">NBC_01432</strain>
    </source>
</reference>
<feature type="region of interest" description="Disordered" evidence="1">
    <location>
        <begin position="1"/>
        <end position="49"/>
    </location>
</feature>
<feature type="compositionally biased region" description="Low complexity" evidence="1">
    <location>
        <begin position="32"/>
        <end position="43"/>
    </location>
</feature>
<gene>
    <name evidence="2" type="ORF">OG442_38240</name>
</gene>
<keyword evidence="3" id="KW-1185">Reference proteome</keyword>
<sequence>MTGGPGRAGDQRGAALAWRQPSRGGSHDLEPTARPTATPSAAREVPPPT</sequence>